<dbReference type="PANTHER" id="PTHR35936:SF25">
    <property type="entry name" value="ABC TRANSPORTER SUBSTRATE-BINDING PROTEIN"/>
    <property type="match status" value="1"/>
</dbReference>
<comment type="caution">
    <text evidence="4">The sequence shown here is derived from an EMBL/GenBank/DDBJ whole genome shotgun (WGS) entry which is preliminary data.</text>
</comment>
<gene>
    <name evidence="4" type="ORF">A9Q84_14015</name>
</gene>
<dbReference type="EMBL" id="MAAO01000006">
    <property type="protein sequence ID" value="OUR97437.1"/>
    <property type="molecule type" value="Genomic_DNA"/>
</dbReference>
<dbReference type="PANTHER" id="PTHR35936">
    <property type="entry name" value="MEMBRANE-BOUND LYTIC MUREIN TRANSGLYCOSYLASE F"/>
    <property type="match status" value="1"/>
</dbReference>
<keyword evidence="1 2" id="KW-0732">Signal</keyword>
<dbReference type="SMART" id="SM00062">
    <property type="entry name" value="PBPb"/>
    <property type="match status" value="1"/>
</dbReference>
<protein>
    <recommendedName>
        <fullName evidence="3">Solute-binding protein family 3/N-terminal domain-containing protein</fullName>
    </recommendedName>
</protein>
<dbReference type="InterPro" id="IPR001638">
    <property type="entry name" value="Solute-binding_3/MltF_N"/>
</dbReference>
<evidence type="ECO:0000256" key="2">
    <source>
        <dbReference type="SAM" id="SignalP"/>
    </source>
</evidence>
<dbReference type="Pfam" id="PF00497">
    <property type="entry name" value="SBP_bac_3"/>
    <property type="match status" value="1"/>
</dbReference>
<dbReference type="AlphaFoldDB" id="A0A1Y5F911"/>
<dbReference type="SUPFAM" id="SSF53850">
    <property type="entry name" value="Periplasmic binding protein-like II"/>
    <property type="match status" value="1"/>
</dbReference>
<feature type="chain" id="PRO_5012215556" description="Solute-binding protein family 3/N-terminal domain-containing protein" evidence="2">
    <location>
        <begin position="19"/>
        <end position="263"/>
    </location>
</feature>
<organism evidence="4 5">
    <name type="scientific">Halobacteriovorax marinus</name>
    <dbReference type="NCBI Taxonomy" id="97084"/>
    <lineage>
        <taxon>Bacteria</taxon>
        <taxon>Pseudomonadati</taxon>
        <taxon>Bdellovibrionota</taxon>
        <taxon>Bacteriovoracia</taxon>
        <taxon>Bacteriovoracales</taxon>
        <taxon>Halobacteriovoraceae</taxon>
        <taxon>Halobacteriovorax</taxon>
    </lineage>
</organism>
<evidence type="ECO:0000313" key="5">
    <source>
        <dbReference type="Proteomes" id="UP000196531"/>
    </source>
</evidence>
<name>A0A1Y5F911_9BACT</name>
<accession>A0A1Y5F911</accession>
<evidence type="ECO:0000259" key="3">
    <source>
        <dbReference type="SMART" id="SM00062"/>
    </source>
</evidence>
<reference evidence="5" key="1">
    <citation type="journal article" date="2017" name="Proc. Natl. Acad. Sci. U.S.A.">
        <title>Simulation of Deepwater Horizon oil plume reveals substrate specialization within a complex community of hydrocarbon-degraders.</title>
        <authorList>
            <person name="Hu P."/>
            <person name="Dubinsky E.A."/>
            <person name="Probst A.J."/>
            <person name="Wang J."/>
            <person name="Sieber C.M.K."/>
            <person name="Tom L.M."/>
            <person name="Gardinali P."/>
            <person name="Banfield J.F."/>
            <person name="Atlas R.M."/>
            <person name="Andersen G.L."/>
        </authorList>
    </citation>
    <scope>NUCLEOTIDE SEQUENCE [LARGE SCALE GENOMIC DNA]</scope>
</reference>
<dbReference type="Gene3D" id="3.40.190.10">
    <property type="entry name" value="Periplasmic binding protein-like II"/>
    <property type="match status" value="2"/>
</dbReference>
<dbReference type="Proteomes" id="UP000196531">
    <property type="component" value="Unassembled WGS sequence"/>
</dbReference>
<evidence type="ECO:0000256" key="1">
    <source>
        <dbReference type="ARBA" id="ARBA00022729"/>
    </source>
</evidence>
<proteinExistence type="predicted"/>
<sequence length="263" mass="31079">MKIYLLSLFLLFSSTVFAENSFLKNKTIVGCENEEGYPPFIYRNKTSGELEGYSVDILNLVFKGSGAQVNYRLLPWKRCMSYMSEGKLIDIVLAAASTKERRERYLFSNSFSKVHLAYFYDRERYPEGLNIRKPSDFNRFYEVCGMLGFVYGGYGLSREVKKSGRGFQQLIRRVVHKRCDTILVRYEVFKNLPKLYSNIEFFDRMKGEIIPWRKDNPINFYFLARKDSAYHKHLLDFINKRMKQMKKTGELKIIKEKYGLFSD</sequence>
<evidence type="ECO:0000313" key="4">
    <source>
        <dbReference type="EMBL" id="OUR97437.1"/>
    </source>
</evidence>
<feature type="domain" description="Solute-binding protein family 3/N-terminal" evidence="3">
    <location>
        <begin position="26"/>
        <end position="262"/>
    </location>
</feature>
<feature type="signal peptide" evidence="2">
    <location>
        <begin position="1"/>
        <end position="18"/>
    </location>
</feature>